<gene>
    <name evidence="2" type="ORF">MM415B01321_0017</name>
</gene>
<reference evidence="2" key="1">
    <citation type="submission" date="2020-03" db="EMBL/GenBank/DDBJ databases">
        <title>The deep terrestrial virosphere.</title>
        <authorList>
            <person name="Holmfeldt K."/>
            <person name="Nilsson E."/>
            <person name="Simone D."/>
            <person name="Lopez-Fernandez M."/>
            <person name="Wu X."/>
            <person name="de Brujin I."/>
            <person name="Lundin D."/>
            <person name="Andersson A."/>
            <person name="Bertilsson S."/>
            <person name="Dopson M."/>
        </authorList>
    </citation>
    <scope>NUCLEOTIDE SEQUENCE</scope>
    <source>
        <strain evidence="2">MM415B01321</strain>
    </source>
</reference>
<feature type="region of interest" description="Disordered" evidence="1">
    <location>
        <begin position="42"/>
        <end position="65"/>
    </location>
</feature>
<name>A0A6M3INZ0_9ZZZZ</name>
<organism evidence="2">
    <name type="scientific">viral metagenome</name>
    <dbReference type="NCBI Taxonomy" id="1070528"/>
    <lineage>
        <taxon>unclassified sequences</taxon>
        <taxon>metagenomes</taxon>
        <taxon>organismal metagenomes</taxon>
    </lineage>
</organism>
<evidence type="ECO:0000256" key="1">
    <source>
        <dbReference type="SAM" id="MobiDB-lite"/>
    </source>
</evidence>
<sequence length="65" mass="7365">MLHIVPTMSVTKGALYNAPEWYERYLCPMPARLQAIRLDDPDELPPVLPDTPASFTRGKTPQIKI</sequence>
<dbReference type="AlphaFoldDB" id="A0A6M3INZ0"/>
<evidence type="ECO:0000313" key="2">
    <source>
        <dbReference type="EMBL" id="QJA59249.1"/>
    </source>
</evidence>
<proteinExistence type="predicted"/>
<dbReference type="EMBL" id="MT141361">
    <property type="protein sequence ID" value="QJA59249.1"/>
    <property type="molecule type" value="Genomic_DNA"/>
</dbReference>
<accession>A0A6M3INZ0</accession>
<protein>
    <submittedName>
        <fullName evidence="2">Uncharacterized protein</fullName>
    </submittedName>
</protein>